<protein>
    <submittedName>
        <fullName evidence="2">Sortase A</fullName>
    </submittedName>
</protein>
<dbReference type="Proteomes" id="UP000292958">
    <property type="component" value="Unassembled WGS sequence"/>
</dbReference>
<dbReference type="GO" id="GO:0016787">
    <property type="term" value="F:hydrolase activity"/>
    <property type="evidence" value="ECO:0007669"/>
    <property type="project" value="UniProtKB-KW"/>
</dbReference>
<keyword evidence="3" id="KW-1185">Reference proteome</keyword>
<evidence type="ECO:0000313" key="3">
    <source>
        <dbReference type="Proteomes" id="UP000292958"/>
    </source>
</evidence>
<reference evidence="2 3" key="1">
    <citation type="submission" date="2019-02" db="EMBL/GenBank/DDBJ databases">
        <title>Genomic Encyclopedia of Archaeal and Bacterial Type Strains, Phase II (KMG-II): from individual species to whole genera.</title>
        <authorList>
            <person name="Goeker M."/>
        </authorList>
    </citation>
    <scope>NUCLEOTIDE SEQUENCE [LARGE SCALE GENOMIC DNA]</scope>
    <source>
        <strain evidence="2 3">DSM 18101</strain>
    </source>
</reference>
<dbReference type="NCBIfam" id="TIGR01076">
    <property type="entry name" value="sortase_fam"/>
    <property type="match status" value="1"/>
</dbReference>
<sequence length="236" mass="25075">MSGKATPRAMHLLRSLEWILLTSGVILVCSYAAMRLYSFVAAHVVMAAFQQGSASLFSAHSDSDMAGGAAGINTSLWSDKRIHAYNASLSHAFGTPLALLSIPKIHLEVPVFDGTDDLTLDRGVGRIVGTAHPGQPGNLGIAGHRDGFFRGLKDVAPGDEIKLVFPDAEATYVVDQITVVTPQDVSVLQPGPISSITLVTCFPFYFVGSAPERYIVSASLRADAQPAVRGFVRPNP</sequence>
<dbReference type="EMBL" id="SHKW01000001">
    <property type="protein sequence ID" value="RZU41166.1"/>
    <property type="molecule type" value="Genomic_DNA"/>
</dbReference>
<dbReference type="InterPro" id="IPR041999">
    <property type="entry name" value="Sortase_D_1"/>
</dbReference>
<dbReference type="Gene3D" id="2.40.260.10">
    <property type="entry name" value="Sortase"/>
    <property type="match status" value="1"/>
</dbReference>
<dbReference type="InterPro" id="IPR023365">
    <property type="entry name" value="Sortase_dom-sf"/>
</dbReference>
<dbReference type="InterPro" id="IPR005754">
    <property type="entry name" value="Sortase"/>
</dbReference>
<dbReference type="OrthoDB" id="165822at2"/>
<comment type="caution">
    <text evidence="2">The sequence shown here is derived from an EMBL/GenBank/DDBJ whole genome shotgun (WGS) entry which is preliminary data.</text>
</comment>
<evidence type="ECO:0000313" key="2">
    <source>
        <dbReference type="EMBL" id="RZU41166.1"/>
    </source>
</evidence>
<name>A0A4V2G4J7_9BACT</name>
<dbReference type="SUPFAM" id="SSF63817">
    <property type="entry name" value="Sortase"/>
    <property type="match status" value="1"/>
</dbReference>
<evidence type="ECO:0000256" key="1">
    <source>
        <dbReference type="ARBA" id="ARBA00022801"/>
    </source>
</evidence>
<dbReference type="RefSeq" id="WP_130419120.1">
    <property type="nucleotide sequence ID" value="NZ_SHKW01000001.1"/>
</dbReference>
<dbReference type="CDD" id="cd05828">
    <property type="entry name" value="Sortase_D_1"/>
    <property type="match status" value="1"/>
</dbReference>
<accession>A0A4V2G4J7</accession>
<gene>
    <name evidence="2" type="ORF">BDD14_2667</name>
</gene>
<keyword evidence="1" id="KW-0378">Hydrolase</keyword>
<dbReference type="AlphaFoldDB" id="A0A4V2G4J7"/>
<proteinExistence type="predicted"/>
<dbReference type="Pfam" id="PF04203">
    <property type="entry name" value="Sortase"/>
    <property type="match status" value="1"/>
</dbReference>
<organism evidence="2 3">
    <name type="scientific">Edaphobacter modestus</name>
    <dbReference type="NCBI Taxonomy" id="388466"/>
    <lineage>
        <taxon>Bacteria</taxon>
        <taxon>Pseudomonadati</taxon>
        <taxon>Acidobacteriota</taxon>
        <taxon>Terriglobia</taxon>
        <taxon>Terriglobales</taxon>
        <taxon>Acidobacteriaceae</taxon>
        <taxon>Edaphobacter</taxon>
    </lineage>
</organism>